<protein>
    <submittedName>
        <fullName evidence="1">Uncharacterized protein</fullName>
    </submittedName>
</protein>
<evidence type="ECO:0000313" key="2">
    <source>
        <dbReference type="Proteomes" id="UP000554482"/>
    </source>
</evidence>
<dbReference type="EMBL" id="JABWDY010018976">
    <property type="protein sequence ID" value="KAF5194243.1"/>
    <property type="molecule type" value="Genomic_DNA"/>
</dbReference>
<comment type="caution">
    <text evidence="1">The sequence shown here is derived from an EMBL/GenBank/DDBJ whole genome shotgun (WGS) entry which is preliminary data.</text>
</comment>
<evidence type="ECO:0000313" key="1">
    <source>
        <dbReference type="EMBL" id="KAF5194243.1"/>
    </source>
</evidence>
<dbReference type="AlphaFoldDB" id="A0A7J6WBB0"/>
<dbReference type="Proteomes" id="UP000554482">
    <property type="component" value="Unassembled WGS sequence"/>
</dbReference>
<proteinExistence type="predicted"/>
<sequence length="108" mass="12402">MVVPHLATTLEMLEVQLLVLRMGTSIYQRGTDGLHWSKIQHCSGRIVNYRSSYRMKLKRVRVGRTNSVLAPLVLLPPPLFSYFCSSFLFGSSQLCTEAWKLDFVSRYC</sequence>
<accession>A0A7J6WBB0</accession>
<reference evidence="1 2" key="1">
    <citation type="submission" date="2020-06" db="EMBL/GenBank/DDBJ databases">
        <title>Transcriptomic and genomic resources for Thalictrum thalictroides and T. hernandezii: Facilitating candidate gene discovery in an emerging model plant lineage.</title>
        <authorList>
            <person name="Arias T."/>
            <person name="Riano-Pachon D.M."/>
            <person name="Di Stilio V.S."/>
        </authorList>
    </citation>
    <scope>NUCLEOTIDE SEQUENCE [LARGE SCALE GENOMIC DNA]</scope>
    <source>
        <strain evidence="2">cv. WT478/WT964</strain>
        <tissue evidence="1">Leaves</tissue>
    </source>
</reference>
<name>A0A7J6WBB0_THATH</name>
<organism evidence="1 2">
    <name type="scientific">Thalictrum thalictroides</name>
    <name type="common">Rue-anemone</name>
    <name type="synonym">Anemone thalictroides</name>
    <dbReference type="NCBI Taxonomy" id="46969"/>
    <lineage>
        <taxon>Eukaryota</taxon>
        <taxon>Viridiplantae</taxon>
        <taxon>Streptophyta</taxon>
        <taxon>Embryophyta</taxon>
        <taxon>Tracheophyta</taxon>
        <taxon>Spermatophyta</taxon>
        <taxon>Magnoliopsida</taxon>
        <taxon>Ranunculales</taxon>
        <taxon>Ranunculaceae</taxon>
        <taxon>Thalictroideae</taxon>
        <taxon>Thalictrum</taxon>
    </lineage>
</organism>
<keyword evidence="2" id="KW-1185">Reference proteome</keyword>
<gene>
    <name evidence="1" type="ORF">FRX31_016163</name>
</gene>